<dbReference type="GeneID" id="38947908"/>
<dbReference type="GO" id="GO:0016020">
    <property type="term" value="C:membrane"/>
    <property type="evidence" value="ECO:0007669"/>
    <property type="project" value="InterPro"/>
</dbReference>
<feature type="transmembrane region" description="Helical" evidence="1">
    <location>
        <begin position="25"/>
        <end position="46"/>
    </location>
</feature>
<feature type="transmembrane region" description="Helical" evidence="1">
    <location>
        <begin position="66"/>
        <end position="86"/>
    </location>
</feature>
<dbReference type="InterPro" id="IPR003425">
    <property type="entry name" value="CCB3/YggT"/>
</dbReference>
<organism evidence="2">
    <name type="scientific">Eustigmatophyceae sp. Mont 10/10-1w</name>
    <dbReference type="NCBI Taxonomy" id="2506145"/>
    <lineage>
        <taxon>Eukaryota</taxon>
        <taxon>Sar</taxon>
        <taxon>Stramenopiles</taxon>
        <taxon>Ochrophyta</taxon>
        <taxon>Eustigmatophyceae</taxon>
    </lineage>
</organism>
<evidence type="ECO:0000256" key="1">
    <source>
        <dbReference type="SAM" id="Phobius"/>
    </source>
</evidence>
<gene>
    <name evidence="2" type="primary">ycf19</name>
</gene>
<protein>
    <submittedName>
        <fullName evidence="2">Uncharacterized protein</fullName>
    </submittedName>
</protein>
<keyword evidence="1" id="KW-1133">Transmembrane helix</keyword>
<dbReference type="Pfam" id="PF02325">
    <property type="entry name" value="CCB3_YggT"/>
    <property type="match status" value="1"/>
</dbReference>
<geneLocation type="plastid" evidence="2"/>
<dbReference type="EMBL" id="MK281455">
    <property type="protein sequence ID" value="QAA11752.1"/>
    <property type="molecule type" value="Genomic_DNA"/>
</dbReference>
<reference evidence="2" key="1">
    <citation type="journal article" date="2019" name="Genome Biol. Evol.">
        <title>Plastid Genomes and Proteins Illuminate the Evolution of Eustigmatophyte Algae and Their Bacterial Endosymbionts.</title>
        <authorList>
            <person name="Sevcikova T."/>
            <person name="Yurchenko T."/>
            <person name="Fawley K.P."/>
            <person name="Amaral R."/>
            <person name="Strnad H."/>
            <person name="Santos L.M."/>
            <person name="Fawley M.W."/>
            <person name="Elias M."/>
        </authorList>
    </citation>
    <scope>NUCLEOTIDE SEQUENCE</scope>
</reference>
<accession>A0A3R5WX25</accession>
<keyword evidence="2" id="KW-0934">Plastid</keyword>
<keyword evidence="1" id="KW-0812">Transmembrane</keyword>
<feature type="transmembrane region" description="Helical" evidence="1">
    <location>
        <begin position="161"/>
        <end position="182"/>
    </location>
</feature>
<proteinExistence type="predicted"/>
<feature type="transmembrane region" description="Helical" evidence="1">
    <location>
        <begin position="98"/>
        <end position="122"/>
    </location>
</feature>
<dbReference type="AlphaFoldDB" id="A0A3R5WX25"/>
<dbReference type="RefSeq" id="YP_009550822.1">
    <property type="nucleotide sequence ID" value="NC_040297.1"/>
</dbReference>
<evidence type="ECO:0000313" key="2">
    <source>
        <dbReference type="EMBL" id="QAA11752.1"/>
    </source>
</evidence>
<keyword evidence="1" id="KW-0472">Membrane</keyword>
<sequence>MGLISYLRKRFILLSFYLKRKIKQLVFPLGNILGQTPVIMRYYLLIQVIYHRLLILLKSLTLLKNLQVSAPLIFWLIGVIFRIYHTTSELLFCSPPRLILPILIIHHFFAVYELFFTLRIVIEWFPAINPNKNPIAEFLYFVTDPYFKIFDNLIPGGRASLFAYLLMDFITNFLSGFITLSIRQSWEQGTYEYAKFIKKMSCNERQLLLKI</sequence>
<name>A0A3R5WX25_9STRA</name>